<dbReference type="PRINTS" id="PR00162">
    <property type="entry name" value="RIESKE"/>
</dbReference>
<dbReference type="Gene3D" id="2.102.10.10">
    <property type="entry name" value="Rieske [2Fe-2S] iron-sulphur domain"/>
    <property type="match status" value="1"/>
</dbReference>
<name>A0ABP6GK91_9ACTN</name>
<dbReference type="Proteomes" id="UP001501842">
    <property type="component" value="Unassembled WGS sequence"/>
</dbReference>
<gene>
    <name evidence="11" type="ORF">GCM10010439_18130</name>
</gene>
<evidence type="ECO:0000256" key="8">
    <source>
        <dbReference type="ARBA" id="ARBA00029586"/>
    </source>
</evidence>
<keyword evidence="6" id="KW-0411">Iron-sulfur</keyword>
<proteinExistence type="predicted"/>
<evidence type="ECO:0000256" key="4">
    <source>
        <dbReference type="ARBA" id="ARBA00022723"/>
    </source>
</evidence>
<keyword evidence="12" id="KW-1185">Reference proteome</keyword>
<evidence type="ECO:0000256" key="2">
    <source>
        <dbReference type="ARBA" id="ARBA00015816"/>
    </source>
</evidence>
<dbReference type="InterPro" id="IPR014349">
    <property type="entry name" value="Rieske_Fe-S_prot"/>
</dbReference>
<evidence type="ECO:0000256" key="9">
    <source>
        <dbReference type="ARBA" id="ARBA00034078"/>
    </source>
</evidence>
<dbReference type="CDD" id="cd03467">
    <property type="entry name" value="Rieske"/>
    <property type="match status" value="1"/>
</dbReference>
<dbReference type="PANTHER" id="PTHR10134">
    <property type="entry name" value="CYTOCHROME B-C1 COMPLEX SUBUNIT RIESKE, MITOCHONDRIAL"/>
    <property type="match status" value="1"/>
</dbReference>
<dbReference type="Pfam" id="PF00355">
    <property type="entry name" value="Rieske"/>
    <property type="match status" value="1"/>
</dbReference>
<dbReference type="InterPro" id="IPR005805">
    <property type="entry name" value="Rieske_Fe-S_prot_C"/>
</dbReference>
<dbReference type="InterPro" id="IPR006311">
    <property type="entry name" value="TAT_signal"/>
</dbReference>
<accession>A0ABP6GK91</accession>
<dbReference type="RefSeq" id="WP_344449789.1">
    <property type="nucleotide sequence ID" value="NZ_BAAATZ010000006.1"/>
</dbReference>
<keyword evidence="3" id="KW-0001">2Fe-2S</keyword>
<evidence type="ECO:0000256" key="6">
    <source>
        <dbReference type="ARBA" id="ARBA00023014"/>
    </source>
</evidence>
<sequence length="138" mass="13926">MSDPITEHTSSRRAVLATGAAGLAFAATGCGVYGKVEPEEVADKAIGKAADVPVGGSKVFPDAKVIVSQPTAGQYVAFSAVCTHQGCTVNKIEGAEAACPCHGSRFKVADGTVARGPASEPLPPATVELRGDDLFLVG</sequence>
<dbReference type="SUPFAM" id="SSF50022">
    <property type="entry name" value="ISP domain"/>
    <property type="match status" value="1"/>
</dbReference>
<comment type="caution">
    <text evidence="11">The sequence shown here is derived from an EMBL/GenBank/DDBJ whole genome shotgun (WGS) entry which is preliminary data.</text>
</comment>
<evidence type="ECO:0000313" key="11">
    <source>
        <dbReference type="EMBL" id="GAA2723271.1"/>
    </source>
</evidence>
<dbReference type="PROSITE" id="PS51318">
    <property type="entry name" value="TAT"/>
    <property type="match status" value="1"/>
</dbReference>
<protein>
    <recommendedName>
        <fullName evidence="2">Cytochrome bc1 complex Rieske iron-sulfur subunit</fullName>
    </recommendedName>
    <alternativeName>
        <fullName evidence="8">Cytochrome bc1 reductase complex subunit QcrA</fullName>
    </alternativeName>
</protein>
<evidence type="ECO:0000256" key="5">
    <source>
        <dbReference type="ARBA" id="ARBA00023004"/>
    </source>
</evidence>
<evidence type="ECO:0000256" key="7">
    <source>
        <dbReference type="ARBA" id="ARBA00023157"/>
    </source>
</evidence>
<keyword evidence="7" id="KW-1015">Disulfide bond</keyword>
<comment type="cofactor">
    <cofactor evidence="9">
        <name>[2Fe-2S] cluster</name>
        <dbReference type="ChEBI" id="CHEBI:190135"/>
    </cofactor>
</comment>
<organism evidence="11 12">
    <name type="scientific">Actinocorallia aurantiaca</name>
    <dbReference type="NCBI Taxonomy" id="46204"/>
    <lineage>
        <taxon>Bacteria</taxon>
        <taxon>Bacillati</taxon>
        <taxon>Actinomycetota</taxon>
        <taxon>Actinomycetes</taxon>
        <taxon>Streptosporangiales</taxon>
        <taxon>Thermomonosporaceae</taxon>
        <taxon>Actinocorallia</taxon>
    </lineage>
</organism>
<comment type="function">
    <text evidence="1">Iron-sulfur subunit of the cytochrome bc1 complex, an essential component of the respiratory electron transport chain required for ATP synthesis. The bc1 complex catalyzes the oxidation of menaquinol and the reduction of cytochrome c in the respiratory chain. The bc1 complex operates through a Q-cycle mechanism that couples electron transfer to generation of the proton gradient that drives ATP synthesis.</text>
</comment>
<reference evidence="12" key="1">
    <citation type="journal article" date="2019" name="Int. J. Syst. Evol. Microbiol.">
        <title>The Global Catalogue of Microorganisms (GCM) 10K type strain sequencing project: providing services to taxonomists for standard genome sequencing and annotation.</title>
        <authorList>
            <consortium name="The Broad Institute Genomics Platform"/>
            <consortium name="The Broad Institute Genome Sequencing Center for Infectious Disease"/>
            <person name="Wu L."/>
            <person name="Ma J."/>
        </authorList>
    </citation>
    <scope>NUCLEOTIDE SEQUENCE [LARGE SCALE GENOMIC DNA]</scope>
    <source>
        <strain evidence="12">JCM 8201</strain>
    </source>
</reference>
<evidence type="ECO:0000256" key="1">
    <source>
        <dbReference type="ARBA" id="ARBA00002494"/>
    </source>
</evidence>
<dbReference type="PROSITE" id="PS51296">
    <property type="entry name" value="RIESKE"/>
    <property type="match status" value="1"/>
</dbReference>
<evidence type="ECO:0000259" key="10">
    <source>
        <dbReference type="PROSITE" id="PS51296"/>
    </source>
</evidence>
<dbReference type="EMBL" id="BAAATZ010000006">
    <property type="protein sequence ID" value="GAA2723271.1"/>
    <property type="molecule type" value="Genomic_DNA"/>
</dbReference>
<dbReference type="InterPro" id="IPR036922">
    <property type="entry name" value="Rieske_2Fe-2S_sf"/>
</dbReference>
<keyword evidence="4" id="KW-0479">Metal-binding</keyword>
<keyword evidence="5" id="KW-0408">Iron</keyword>
<evidence type="ECO:0000313" key="12">
    <source>
        <dbReference type="Proteomes" id="UP001501842"/>
    </source>
</evidence>
<dbReference type="InterPro" id="IPR017941">
    <property type="entry name" value="Rieske_2Fe-2S"/>
</dbReference>
<evidence type="ECO:0000256" key="3">
    <source>
        <dbReference type="ARBA" id="ARBA00022714"/>
    </source>
</evidence>
<feature type="domain" description="Rieske" evidence="10">
    <location>
        <begin position="44"/>
        <end position="136"/>
    </location>
</feature>